<dbReference type="PIRSF" id="PIRSF037532">
    <property type="entry name" value="STHK_NtrY"/>
    <property type="match status" value="1"/>
</dbReference>
<evidence type="ECO:0000256" key="4">
    <source>
        <dbReference type="ARBA" id="ARBA00022553"/>
    </source>
</evidence>
<dbReference type="InterPro" id="IPR036097">
    <property type="entry name" value="HisK_dim/P_sf"/>
</dbReference>
<keyword evidence="12 13" id="KW-0472">Membrane</keyword>
<evidence type="ECO:0000256" key="2">
    <source>
        <dbReference type="ARBA" id="ARBA00004141"/>
    </source>
</evidence>
<dbReference type="SUPFAM" id="SSF55785">
    <property type="entry name" value="PYP-like sensor domain (PAS domain)"/>
    <property type="match status" value="1"/>
</dbReference>
<gene>
    <name evidence="16" type="ORF">BOW51_02000</name>
</gene>
<dbReference type="PRINTS" id="PR00344">
    <property type="entry name" value="BCTRLSENSOR"/>
</dbReference>
<accession>A0A1T2KXE9</accession>
<dbReference type="PANTHER" id="PTHR42878">
    <property type="entry name" value="TWO-COMPONENT HISTIDINE KINASE"/>
    <property type="match status" value="1"/>
</dbReference>
<proteinExistence type="predicted"/>
<evidence type="ECO:0000256" key="5">
    <source>
        <dbReference type="ARBA" id="ARBA00022679"/>
    </source>
</evidence>
<dbReference type="SMART" id="SM00387">
    <property type="entry name" value="HATPase_c"/>
    <property type="match status" value="1"/>
</dbReference>
<dbReference type="Proteomes" id="UP000190896">
    <property type="component" value="Unassembled WGS sequence"/>
</dbReference>
<keyword evidence="5" id="KW-0808">Transferase</keyword>
<dbReference type="EC" id="2.7.13.3" evidence="3"/>
<keyword evidence="4" id="KW-0597">Phosphoprotein</keyword>
<dbReference type="Pfam" id="PF02518">
    <property type="entry name" value="HATPase_c"/>
    <property type="match status" value="1"/>
</dbReference>
<evidence type="ECO:0000256" key="12">
    <source>
        <dbReference type="ARBA" id="ARBA00023136"/>
    </source>
</evidence>
<keyword evidence="8 16" id="KW-0418">Kinase</keyword>
<organism evidence="16 17">
    <name type="scientific">Solemya velesiana gill symbiont</name>
    <dbReference type="NCBI Taxonomy" id="1918948"/>
    <lineage>
        <taxon>Bacteria</taxon>
        <taxon>Pseudomonadati</taxon>
        <taxon>Pseudomonadota</taxon>
        <taxon>Gammaproteobacteria</taxon>
        <taxon>sulfur-oxidizing symbionts</taxon>
    </lineage>
</organism>
<comment type="caution">
    <text evidence="16">The sequence shown here is derived from an EMBL/GenBank/DDBJ whole genome shotgun (WGS) entry which is preliminary data.</text>
</comment>
<keyword evidence="9" id="KW-0067">ATP-binding</keyword>
<evidence type="ECO:0000256" key="3">
    <source>
        <dbReference type="ARBA" id="ARBA00012438"/>
    </source>
</evidence>
<protein>
    <recommendedName>
        <fullName evidence="3">histidine kinase</fullName>
        <ecNumber evidence="3">2.7.13.3</ecNumber>
    </recommendedName>
</protein>
<dbReference type="Pfam" id="PF08448">
    <property type="entry name" value="PAS_4"/>
    <property type="match status" value="1"/>
</dbReference>
<dbReference type="CDD" id="cd06225">
    <property type="entry name" value="HAMP"/>
    <property type="match status" value="1"/>
</dbReference>
<dbReference type="InterPro" id="IPR017232">
    <property type="entry name" value="NtrY"/>
</dbReference>
<evidence type="ECO:0000256" key="10">
    <source>
        <dbReference type="ARBA" id="ARBA00022989"/>
    </source>
</evidence>
<dbReference type="Gene3D" id="6.10.340.10">
    <property type="match status" value="1"/>
</dbReference>
<comment type="subcellular location">
    <subcellularLocation>
        <location evidence="2">Membrane</location>
        <topology evidence="2">Multi-pass membrane protein</topology>
    </subcellularLocation>
</comment>
<keyword evidence="7" id="KW-0547">Nucleotide-binding</keyword>
<feature type="transmembrane region" description="Helical" evidence="13">
    <location>
        <begin position="282"/>
        <end position="302"/>
    </location>
</feature>
<feature type="transmembrane region" description="Helical" evidence="13">
    <location>
        <begin position="43"/>
        <end position="70"/>
    </location>
</feature>
<dbReference type="EMBL" id="MPRJ01000008">
    <property type="protein sequence ID" value="OOZ37525.1"/>
    <property type="molecule type" value="Genomic_DNA"/>
</dbReference>
<evidence type="ECO:0000256" key="7">
    <source>
        <dbReference type="ARBA" id="ARBA00022741"/>
    </source>
</evidence>
<dbReference type="InterPro" id="IPR000014">
    <property type="entry name" value="PAS"/>
</dbReference>
<evidence type="ECO:0000256" key="13">
    <source>
        <dbReference type="SAM" id="Phobius"/>
    </source>
</evidence>
<dbReference type="InterPro" id="IPR013656">
    <property type="entry name" value="PAS_4"/>
</dbReference>
<dbReference type="SUPFAM" id="SSF47384">
    <property type="entry name" value="Homodimeric domain of signal transducing histidine kinase"/>
    <property type="match status" value="1"/>
</dbReference>
<dbReference type="InterPro" id="IPR004358">
    <property type="entry name" value="Sig_transdc_His_kin-like_C"/>
</dbReference>
<reference evidence="16 17" key="1">
    <citation type="submission" date="2016-11" db="EMBL/GenBank/DDBJ databases">
        <title>Mixed transmission modes and dynamic genome evolution in an obligate animal-bacterial symbiosis.</title>
        <authorList>
            <person name="Russell S.L."/>
            <person name="Corbett-Detig R.B."/>
            <person name="Cavanaugh C.M."/>
        </authorList>
    </citation>
    <scope>NUCLEOTIDE SEQUENCE [LARGE SCALE GENOMIC DNA]</scope>
    <source>
        <strain evidence="16">Se-Cadez</strain>
    </source>
</reference>
<dbReference type="GO" id="GO:0030295">
    <property type="term" value="F:protein kinase activator activity"/>
    <property type="evidence" value="ECO:0007669"/>
    <property type="project" value="TreeGrafter"/>
</dbReference>
<comment type="catalytic activity">
    <reaction evidence="1">
        <text>ATP + protein L-histidine = ADP + protein N-phospho-L-histidine.</text>
        <dbReference type="EC" id="2.7.13.3"/>
    </reaction>
</comment>
<evidence type="ECO:0000256" key="8">
    <source>
        <dbReference type="ARBA" id="ARBA00022777"/>
    </source>
</evidence>
<dbReference type="GO" id="GO:0005524">
    <property type="term" value="F:ATP binding"/>
    <property type="evidence" value="ECO:0007669"/>
    <property type="project" value="UniProtKB-KW"/>
</dbReference>
<dbReference type="GO" id="GO:0016020">
    <property type="term" value="C:membrane"/>
    <property type="evidence" value="ECO:0007669"/>
    <property type="project" value="UniProtKB-SubCell"/>
</dbReference>
<dbReference type="SMART" id="SM00091">
    <property type="entry name" value="PAS"/>
    <property type="match status" value="1"/>
</dbReference>
<dbReference type="OrthoDB" id="1931120at2"/>
<dbReference type="SUPFAM" id="SSF55874">
    <property type="entry name" value="ATPase domain of HSP90 chaperone/DNA topoisomerase II/histidine kinase"/>
    <property type="match status" value="1"/>
</dbReference>
<dbReference type="CDD" id="cd00130">
    <property type="entry name" value="PAS"/>
    <property type="match status" value="1"/>
</dbReference>
<evidence type="ECO:0000259" key="14">
    <source>
        <dbReference type="PROSITE" id="PS50109"/>
    </source>
</evidence>
<evidence type="ECO:0000313" key="16">
    <source>
        <dbReference type="EMBL" id="OOZ37525.1"/>
    </source>
</evidence>
<sequence length="742" mass="81072">MAPGALRHFTASALPAVLLLVLVLLSLHLMSSAVQNAERLSQLFIPLLIASVLGLAALVIVVGINIVQLVIRYRSHASGSHLTLRMVVVFIVLSLAPAAVVYYYSQQFLLHGIDSWFDVKIDQAMEDALALSQASLDLHKRERLKTTQRLLEDLQGSSVAGLSLSLEDLREKAGATELVLLESTGQVIASVNVDPTILVPDEPDSSILQQVRSGGDFVGLTLGSEDEPLTVRVVVNEPVRGMLLQAIYTTSTDITTLTGTVQGAYNRYKELAFLRTSLKNTFTIALALVLLFGLLAAIWAAFYSARRLVAPIADIAEGTRAVADGDYDMQLPLPKAKDELGFLVASFNAMTRRIAQARDEATRSKLEVEAQHAYLEAVLRRLSSGVLVLDPSGTIRTANQAAHDILRLDSDTLLDLSLDDVTSQPPHLRQFSDAITTAVVSQQQDWREEIVLYGADGRQILLCRGTILEQPEGELAEYVLVFDEITALVRAQRDAAWGEVARRLAHEIKNPLTPIKLAAERLRHKYLNKMEPKDSDVLDRATHTIVQQVESMKDMVDAFSEYAKPPQMNPEPVEIDALVTDVLDLYRSAGMEAGLEYSLNTDGALVEADSRRLRQVLLNLLKNAMEAVEGVEPPLVRVATCRKVEADCHFVELGVLDNGVGFDEEILSHLFEPYVTTKTKGSGLGLAIVKKIVEEHGGRIWAENRPKAGACVILRLPVLMANMSDVAACAQIPGPNSRSEAG</sequence>
<dbReference type="PROSITE" id="PS50109">
    <property type="entry name" value="HIS_KIN"/>
    <property type="match status" value="1"/>
</dbReference>
<dbReference type="InterPro" id="IPR036890">
    <property type="entry name" value="HATPase_C_sf"/>
</dbReference>
<dbReference type="Gene3D" id="3.30.565.10">
    <property type="entry name" value="Histidine kinase-like ATPase, C-terminal domain"/>
    <property type="match status" value="1"/>
</dbReference>
<dbReference type="GO" id="GO:0000156">
    <property type="term" value="F:phosphorelay response regulator activity"/>
    <property type="evidence" value="ECO:0007669"/>
    <property type="project" value="TreeGrafter"/>
</dbReference>
<name>A0A1T2KXE9_9GAMM</name>
<evidence type="ECO:0000256" key="6">
    <source>
        <dbReference type="ARBA" id="ARBA00022692"/>
    </source>
</evidence>
<dbReference type="InterPro" id="IPR035965">
    <property type="entry name" value="PAS-like_dom_sf"/>
</dbReference>
<dbReference type="InterPro" id="IPR005467">
    <property type="entry name" value="His_kinase_dom"/>
</dbReference>
<dbReference type="InterPro" id="IPR003660">
    <property type="entry name" value="HAMP_dom"/>
</dbReference>
<feature type="domain" description="Histidine kinase" evidence="14">
    <location>
        <begin position="503"/>
        <end position="720"/>
    </location>
</feature>
<dbReference type="Pfam" id="PF00672">
    <property type="entry name" value="HAMP"/>
    <property type="match status" value="1"/>
</dbReference>
<dbReference type="AlphaFoldDB" id="A0A1T2KXE9"/>
<dbReference type="GO" id="GO:0007234">
    <property type="term" value="P:osmosensory signaling via phosphorelay pathway"/>
    <property type="evidence" value="ECO:0007669"/>
    <property type="project" value="TreeGrafter"/>
</dbReference>
<evidence type="ECO:0000256" key="9">
    <source>
        <dbReference type="ARBA" id="ARBA00022840"/>
    </source>
</evidence>
<keyword evidence="17" id="KW-1185">Reference proteome</keyword>
<evidence type="ECO:0000256" key="11">
    <source>
        <dbReference type="ARBA" id="ARBA00023012"/>
    </source>
</evidence>
<dbReference type="SUPFAM" id="SSF158472">
    <property type="entry name" value="HAMP domain-like"/>
    <property type="match status" value="1"/>
</dbReference>
<dbReference type="SMART" id="SM00304">
    <property type="entry name" value="HAMP"/>
    <property type="match status" value="1"/>
</dbReference>
<keyword evidence="11" id="KW-0902">Two-component regulatory system</keyword>
<evidence type="ECO:0000313" key="17">
    <source>
        <dbReference type="Proteomes" id="UP000190896"/>
    </source>
</evidence>
<dbReference type="Gene3D" id="1.10.287.130">
    <property type="match status" value="1"/>
</dbReference>
<dbReference type="InterPro" id="IPR050351">
    <property type="entry name" value="BphY/WalK/GraS-like"/>
</dbReference>
<dbReference type="InterPro" id="IPR003661">
    <property type="entry name" value="HisK_dim/P_dom"/>
</dbReference>
<feature type="domain" description="HAMP" evidence="15">
    <location>
        <begin position="306"/>
        <end position="359"/>
    </location>
</feature>
<evidence type="ECO:0000256" key="1">
    <source>
        <dbReference type="ARBA" id="ARBA00000085"/>
    </source>
</evidence>
<dbReference type="InterPro" id="IPR003594">
    <property type="entry name" value="HATPase_dom"/>
</dbReference>
<dbReference type="Gene3D" id="3.30.450.20">
    <property type="entry name" value="PAS domain"/>
    <property type="match status" value="1"/>
</dbReference>
<dbReference type="SMART" id="SM00388">
    <property type="entry name" value="HisKA"/>
    <property type="match status" value="1"/>
</dbReference>
<dbReference type="RefSeq" id="WP_078485857.1">
    <property type="nucleotide sequence ID" value="NZ_MPRJ01000008.1"/>
</dbReference>
<dbReference type="CDD" id="cd00082">
    <property type="entry name" value="HisKA"/>
    <property type="match status" value="1"/>
</dbReference>
<evidence type="ECO:0000259" key="15">
    <source>
        <dbReference type="PROSITE" id="PS50885"/>
    </source>
</evidence>
<keyword evidence="10 13" id="KW-1133">Transmembrane helix</keyword>
<dbReference type="GO" id="GO:0000155">
    <property type="term" value="F:phosphorelay sensor kinase activity"/>
    <property type="evidence" value="ECO:0007669"/>
    <property type="project" value="InterPro"/>
</dbReference>
<dbReference type="PANTHER" id="PTHR42878:SF7">
    <property type="entry name" value="SENSOR HISTIDINE KINASE GLRK"/>
    <property type="match status" value="1"/>
</dbReference>
<keyword evidence="6 13" id="KW-0812">Transmembrane</keyword>
<dbReference type="PROSITE" id="PS50885">
    <property type="entry name" value="HAMP"/>
    <property type="match status" value="1"/>
</dbReference>
<feature type="transmembrane region" description="Helical" evidence="13">
    <location>
        <begin position="82"/>
        <end position="104"/>
    </location>
</feature>
<dbReference type="Pfam" id="PF00512">
    <property type="entry name" value="HisKA"/>
    <property type="match status" value="1"/>
</dbReference>